<dbReference type="EMBL" id="JAJJPB010000048">
    <property type="protein sequence ID" value="MCC9296762.1"/>
    <property type="molecule type" value="Genomic_DNA"/>
</dbReference>
<evidence type="ECO:0000313" key="2">
    <source>
        <dbReference type="EMBL" id="MCC9296762.1"/>
    </source>
</evidence>
<keyword evidence="3" id="KW-1185">Reference proteome</keyword>
<sequence>MRKNYSSEFKARLVLEVLRGERTLSEIASENQVHPNMLTRWKTEAVKNFSQLFEKEASKTKQMEKQYEDKIDELYKQIGRLTTQNEWMKKKSDF</sequence>
<proteinExistence type="predicted"/>
<feature type="coiled-coil region" evidence="1">
    <location>
        <begin position="57"/>
        <end position="84"/>
    </location>
</feature>
<evidence type="ECO:0000256" key="1">
    <source>
        <dbReference type="SAM" id="Coils"/>
    </source>
</evidence>
<organism evidence="2 3">
    <name type="scientific">Clostridium aromativorans</name>
    <dbReference type="NCBI Taxonomy" id="2836848"/>
    <lineage>
        <taxon>Bacteria</taxon>
        <taxon>Bacillati</taxon>
        <taxon>Bacillota</taxon>
        <taxon>Clostridia</taxon>
        <taxon>Eubacteriales</taxon>
        <taxon>Clostridiaceae</taxon>
        <taxon>Clostridium</taxon>
    </lineage>
</organism>
<keyword evidence="1" id="KW-0175">Coiled coil</keyword>
<reference evidence="2" key="1">
    <citation type="submission" date="2021-11" db="EMBL/GenBank/DDBJ databases">
        <authorList>
            <person name="Qingchun L."/>
            <person name="Dong Z."/>
            <person name="Zongwei Q."/>
            <person name="Jia Z."/>
            <person name="Duotao L."/>
        </authorList>
    </citation>
    <scope>NUCLEOTIDE SEQUENCE</scope>
    <source>
        <strain evidence="2">WLY-B-L2</strain>
    </source>
</reference>
<dbReference type="InterPro" id="IPR002514">
    <property type="entry name" value="Transposase_8"/>
</dbReference>
<name>A0ABS8NAB7_9CLOT</name>
<dbReference type="RefSeq" id="WP_229982168.1">
    <property type="nucleotide sequence ID" value="NZ_JAJJPB010000048.1"/>
</dbReference>
<comment type="caution">
    <text evidence="2">The sequence shown here is derived from an EMBL/GenBank/DDBJ whole genome shotgun (WGS) entry which is preliminary data.</text>
</comment>
<dbReference type="SUPFAM" id="SSF46689">
    <property type="entry name" value="Homeodomain-like"/>
    <property type="match status" value="1"/>
</dbReference>
<evidence type="ECO:0000313" key="3">
    <source>
        <dbReference type="Proteomes" id="UP001165422"/>
    </source>
</evidence>
<dbReference type="Proteomes" id="UP001165422">
    <property type="component" value="Unassembled WGS sequence"/>
</dbReference>
<gene>
    <name evidence="2" type="ORF">LN736_18165</name>
</gene>
<protein>
    <submittedName>
        <fullName evidence="2">Transposase</fullName>
    </submittedName>
</protein>
<dbReference type="Pfam" id="PF01527">
    <property type="entry name" value="HTH_Tnp_1"/>
    <property type="match status" value="1"/>
</dbReference>
<dbReference type="InterPro" id="IPR009057">
    <property type="entry name" value="Homeodomain-like_sf"/>
</dbReference>
<accession>A0ABS8NAB7</accession>